<feature type="transmembrane region" description="Helical" evidence="6">
    <location>
        <begin position="82"/>
        <end position="101"/>
    </location>
</feature>
<keyword evidence="2" id="KW-1003">Cell membrane</keyword>
<dbReference type="Pfam" id="PF03706">
    <property type="entry name" value="LPG_synthase_TM"/>
    <property type="match status" value="1"/>
</dbReference>
<keyword evidence="5 6" id="KW-0472">Membrane</keyword>
<dbReference type="PANTHER" id="PTHR37693:SF1">
    <property type="entry name" value="INTEGRAL MEMBRANE PROTEIN"/>
    <property type="match status" value="1"/>
</dbReference>
<feature type="transmembrane region" description="Helical" evidence="6">
    <location>
        <begin position="14"/>
        <end position="31"/>
    </location>
</feature>
<dbReference type="GO" id="GO:0005886">
    <property type="term" value="C:plasma membrane"/>
    <property type="evidence" value="ECO:0007669"/>
    <property type="project" value="UniProtKB-SubCell"/>
</dbReference>
<feature type="transmembrane region" description="Helical" evidence="6">
    <location>
        <begin position="227"/>
        <end position="251"/>
    </location>
</feature>
<keyword evidence="4 6" id="KW-1133">Transmembrane helix</keyword>
<evidence type="ECO:0000313" key="7">
    <source>
        <dbReference type="EMBL" id="MBT9144445.1"/>
    </source>
</evidence>
<accession>A0A9E2BHW0</accession>
<comment type="subcellular location">
    <subcellularLocation>
        <location evidence="1">Cell membrane</location>
        <topology evidence="1">Multi-pass membrane protein</topology>
    </subcellularLocation>
</comment>
<evidence type="ECO:0000256" key="4">
    <source>
        <dbReference type="ARBA" id="ARBA00022989"/>
    </source>
</evidence>
<dbReference type="AlphaFoldDB" id="A0A9E2BHW0"/>
<proteinExistence type="predicted"/>
<name>A0A9E2BHW0_PSYF1</name>
<dbReference type="Proteomes" id="UP000811545">
    <property type="component" value="Unassembled WGS sequence"/>
</dbReference>
<protein>
    <recommendedName>
        <fullName evidence="9">Flippase-like domain-containing protein</fullName>
    </recommendedName>
</protein>
<feature type="transmembrane region" description="Helical" evidence="6">
    <location>
        <begin position="121"/>
        <end position="146"/>
    </location>
</feature>
<gene>
    <name evidence="7" type="ORF">DDT42_00286</name>
</gene>
<evidence type="ECO:0000256" key="1">
    <source>
        <dbReference type="ARBA" id="ARBA00004651"/>
    </source>
</evidence>
<dbReference type="PANTHER" id="PTHR37693">
    <property type="entry name" value="PHOSPHATIDYLGLYCEROL LYSYLTRANSFERASE"/>
    <property type="match status" value="1"/>
</dbReference>
<dbReference type="EMBL" id="QLTW01000008">
    <property type="protein sequence ID" value="MBT9144445.1"/>
    <property type="molecule type" value="Genomic_DNA"/>
</dbReference>
<keyword evidence="3 6" id="KW-0812">Transmembrane</keyword>
<feature type="transmembrane region" description="Helical" evidence="6">
    <location>
        <begin position="158"/>
        <end position="179"/>
    </location>
</feature>
<feature type="transmembrane region" description="Helical" evidence="6">
    <location>
        <begin position="304"/>
        <end position="333"/>
    </location>
</feature>
<comment type="caution">
    <text evidence="7">The sequence shown here is derived from an EMBL/GenBank/DDBJ whole genome shotgun (WGS) entry which is preliminary data.</text>
</comment>
<evidence type="ECO:0000256" key="2">
    <source>
        <dbReference type="ARBA" id="ARBA00022475"/>
    </source>
</evidence>
<evidence type="ECO:0000256" key="3">
    <source>
        <dbReference type="ARBA" id="ARBA00022692"/>
    </source>
</evidence>
<organism evidence="7 8">
    <name type="scientific">Psychracetigena formicireducens</name>
    <dbReference type="NCBI Taxonomy" id="2986056"/>
    <lineage>
        <taxon>Bacteria</taxon>
        <taxon>Bacillati</taxon>
        <taxon>Candidatus Lithacetigenota</taxon>
        <taxon>Candidatus Psychracetigena</taxon>
    </lineage>
</organism>
<sequence>MVGKLLSHSNFQKSLVLLFLVLIVLLIFSIMHTSRVIIDKVNYFYFLLALGASLGVIFFEVLRFISITRIIKEVILSVKNSIAISLSGIFFARITPAGVGGEPFKIYMMNKNGIKPGKGSAVLIVNGIVSLVSRLVLLSLLPVIVFRIHLPVENISMAMVFYFSGILLFLFILTHPHLINLTLNLLLSNYLVKRLFGEKWVKNTIGVVIQFFADFRETSAQLKRKDWLFVSLTFTFIISGWIMTVLVPFFVLKGLNFNPPFFLIFTYTLITRSLTDFIPTPGSAFVQEAGVALIFNQLVGEDSLWLFILMWRIMLFYLPLVITGIFTIFHYGLKVVSNNQNMR</sequence>
<evidence type="ECO:0000256" key="5">
    <source>
        <dbReference type="ARBA" id="ARBA00023136"/>
    </source>
</evidence>
<dbReference type="NCBIfam" id="TIGR00374">
    <property type="entry name" value="flippase-like domain"/>
    <property type="match status" value="1"/>
</dbReference>
<evidence type="ECO:0008006" key="9">
    <source>
        <dbReference type="Google" id="ProtNLM"/>
    </source>
</evidence>
<evidence type="ECO:0000256" key="6">
    <source>
        <dbReference type="SAM" id="Phobius"/>
    </source>
</evidence>
<reference evidence="7 8" key="1">
    <citation type="journal article" date="2021" name="bioRxiv">
        <title>Unique metabolic strategies in Hadean analogues reveal hints for primordial physiology.</title>
        <authorList>
            <person name="Nobu M.K."/>
            <person name="Nakai R."/>
            <person name="Tamazawa S."/>
            <person name="Mori H."/>
            <person name="Toyoda A."/>
            <person name="Ijiri A."/>
            <person name="Suzuki S."/>
            <person name="Kurokawa K."/>
            <person name="Kamagata Y."/>
            <person name="Tamaki H."/>
        </authorList>
    </citation>
    <scope>NUCLEOTIDE SEQUENCE [LARGE SCALE GENOMIC DNA]</scope>
    <source>
        <strain evidence="7">BS525</strain>
    </source>
</reference>
<dbReference type="InterPro" id="IPR022791">
    <property type="entry name" value="L-PG_synthase/AglD"/>
</dbReference>
<feature type="transmembrane region" description="Helical" evidence="6">
    <location>
        <begin position="43"/>
        <end position="62"/>
    </location>
</feature>
<evidence type="ECO:0000313" key="8">
    <source>
        <dbReference type="Proteomes" id="UP000811545"/>
    </source>
</evidence>